<evidence type="ECO:0000313" key="6">
    <source>
        <dbReference type="Proteomes" id="UP000806528"/>
    </source>
</evidence>
<dbReference type="Proteomes" id="UP000806528">
    <property type="component" value="Unassembled WGS sequence"/>
</dbReference>
<comment type="caution">
    <text evidence="5">The sequence shown here is derived from an EMBL/GenBank/DDBJ whole genome shotgun (WGS) entry which is preliminary data.</text>
</comment>
<evidence type="ECO:0000313" key="5">
    <source>
        <dbReference type="EMBL" id="MBE2997233.1"/>
    </source>
</evidence>
<keyword evidence="1" id="KW-0596">Phosphopantetheine</keyword>
<feature type="region of interest" description="Disordered" evidence="3">
    <location>
        <begin position="298"/>
        <end position="331"/>
    </location>
</feature>
<dbReference type="InterPro" id="IPR006162">
    <property type="entry name" value="Ppantetheine_attach_site"/>
</dbReference>
<dbReference type="RefSeq" id="WP_193119894.1">
    <property type="nucleotide sequence ID" value="NZ_JADBGI010000001.1"/>
</dbReference>
<dbReference type="InterPro" id="IPR020806">
    <property type="entry name" value="PKS_PP-bd"/>
</dbReference>
<dbReference type="SMART" id="SM00823">
    <property type="entry name" value="PKS_PP"/>
    <property type="match status" value="1"/>
</dbReference>
<organism evidence="5 6">
    <name type="scientific">Nocardiopsis coralli</name>
    <dbReference type="NCBI Taxonomy" id="2772213"/>
    <lineage>
        <taxon>Bacteria</taxon>
        <taxon>Bacillati</taxon>
        <taxon>Actinomycetota</taxon>
        <taxon>Actinomycetes</taxon>
        <taxon>Streptosporangiales</taxon>
        <taxon>Nocardiopsidaceae</taxon>
        <taxon>Nocardiopsis</taxon>
    </lineage>
</organism>
<accession>A0ABR9P063</accession>
<dbReference type="InterPro" id="IPR009081">
    <property type="entry name" value="PP-bd_ACP"/>
</dbReference>
<dbReference type="SMART" id="SM01294">
    <property type="entry name" value="PKS_PP_betabranch"/>
    <property type="match status" value="1"/>
</dbReference>
<sequence length="412" mass="46266">MEHVTKNPTALNAVVDRVRRVPDRYREFRVSPERAEWSHRLGRKLLDELTDAGLPYRGSSRDRRYDDRDLSNISLDLRLSSARYLAMRGWAGSLKSPPSDDDLHEVEITGRPPETAPDSPRFSPSELLRSLPTFSEVGNGRYRLRLAPDRRESPLCDAVGELFAPVADLWFHVLPDKLREDLGFLRETGLADCNLAAKFVVERAEAHGMRARRAFGFFLAVPYSIDHVWTEVHVDDAWYSFDPHLLNTLVELGLLSGREWPMRRSIGQSTRSLAFAEDPLVTVAGAGVELSMPTRVVSAHEITPPPRRQDGATDPTPRASDAPSDDSLPKTVDEGIEHQLQLVASTYLRTLPHDVDLNADLMEIGFDSIALINLIRDIDERFGVKMDPDIVLDGPTLKSIRDHLLTISQEDA</sequence>
<protein>
    <recommendedName>
        <fullName evidence="4">Carrier domain-containing protein</fullName>
    </recommendedName>
</protein>
<dbReference type="SUPFAM" id="SSF54001">
    <property type="entry name" value="Cysteine proteinases"/>
    <property type="match status" value="1"/>
</dbReference>
<evidence type="ECO:0000256" key="1">
    <source>
        <dbReference type="ARBA" id="ARBA00022450"/>
    </source>
</evidence>
<dbReference type="SUPFAM" id="SSF47336">
    <property type="entry name" value="ACP-like"/>
    <property type="match status" value="1"/>
</dbReference>
<proteinExistence type="predicted"/>
<dbReference type="Pfam" id="PF01841">
    <property type="entry name" value="Transglut_core"/>
    <property type="match status" value="1"/>
</dbReference>
<dbReference type="PROSITE" id="PS50075">
    <property type="entry name" value="CARRIER"/>
    <property type="match status" value="1"/>
</dbReference>
<reference evidence="5 6" key="1">
    <citation type="submission" date="2020-09" db="EMBL/GenBank/DDBJ databases">
        <title>Diversity and distribution of actinomycetes associated with coral in the coast of Hainan.</title>
        <authorList>
            <person name="Li F."/>
        </authorList>
    </citation>
    <scope>NUCLEOTIDE SEQUENCE [LARGE SCALE GENOMIC DNA]</scope>
    <source>
        <strain evidence="5 6">HNM0947</strain>
    </source>
</reference>
<evidence type="ECO:0000256" key="3">
    <source>
        <dbReference type="SAM" id="MobiDB-lite"/>
    </source>
</evidence>
<dbReference type="InterPro" id="IPR038765">
    <property type="entry name" value="Papain-like_cys_pep_sf"/>
</dbReference>
<feature type="region of interest" description="Disordered" evidence="3">
    <location>
        <begin position="95"/>
        <end position="124"/>
    </location>
</feature>
<feature type="domain" description="Carrier" evidence="4">
    <location>
        <begin position="334"/>
        <end position="408"/>
    </location>
</feature>
<gene>
    <name evidence="5" type="ORF">IDM40_00740</name>
</gene>
<evidence type="ECO:0000259" key="4">
    <source>
        <dbReference type="PROSITE" id="PS50075"/>
    </source>
</evidence>
<keyword evidence="6" id="KW-1185">Reference proteome</keyword>
<dbReference type="InterPro" id="IPR002931">
    <property type="entry name" value="Transglutaminase-like"/>
</dbReference>
<keyword evidence="2" id="KW-0597">Phosphoprotein</keyword>
<dbReference type="InterPro" id="IPR036736">
    <property type="entry name" value="ACP-like_sf"/>
</dbReference>
<dbReference type="PROSITE" id="PS00012">
    <property type="entry name" value="PHOSPHOPANTETHEINE"/>
    <property type="match status" value="1"/>
</dbReference>
<evidence type="ECO:0000256" key="2">
    <source>
        <dbReference type="ARBA" id="ARBA00022553"/>
    </source>
</evidence>
<name>A0ABR9P063_9ACTN</name>
<dbReference type="Pfam" id="PF00550">
    <property type="entry name" value="PP-binding"/>
    <property type="match status" value="1"/>
</dbReference>
<dbReference type="Gene3D" id="1.10.1200.10">
    <property type="entry name" value="ACP-like"/>
    <property type="match status" value="1"/>
</dbReference>
<dbReference type="EMBL" id="JADBGI010000001">
    <property type="protein sequence ID" value="MBE2997233.1"/>
    <property type="molecule type" value="Genomic_DNA"/>
</dbReference>